<name>A0A554VGC5_9FLAO</name>
<dbReference type="Proteomes" id="UP000318833">
    <property type="component" value="Unassembled WGS sequence"/>
</dbReference>
<sequence>MSAIDKIYSNELGISFFWKQENHISIPRVQLVFKDIGFLLSLNELKDFSSACITTLQSQCCSQCKDTQHCRSLLLNTPSDKIDLAVNKEELLQIQELINGTIYKVELQNWMNNLPLN</sequence>
<evidence type="ECO:0000313" key="2">
    <source>
        <dbReference type="Proteomes" id="UP000318833"/>
    </source>
</evidence>
<reference evidence="1 2" key="1">
    <citation type="submission" date="2019-07" db="EMBL/GenBank/DDBJ databases">
        <title>The draft genome sequence of Aquimarina algiphila M91.</title>
        <authorList>
            <person name="Meng X."/>
        </authorList>
    </citation>
    <scope>NUCLEOTIDE SEQUENCE [LARGE SCALE GENOMIC DNA]</scope>
    <source>
        <strain evidence="1 2">M91</strain>
    </source>
</reference>
<comment type="caution">
    <text evidence="1">The sequence shown here is derived from an EMBL/GenBank/DDBJ whole genome shotgun (WGS) entry which is preliminary data.</text>
</comment>
<protein>
    <submittedName>
        <fullName evidence="1">Uncharacterized protein</fullName>
    </submittedName>
</protein>
<dbReference type="OrthoDB" id="1354274at2"/>
<dbReference type="EMBL" id="VLNR01000046">
    <property type="protein sequence ID" value="TSE06406.1"/>
    <property type="molecule type" value="Genomic_DNA"/>
</dbReference>
<keyword evidence="2" id="KW-1185">Reference proteome</keyword>
<gene>
    <name evidence="1" type="ORF">FOF46_19810</name>
</gene>
<organism evidence="1 2">
    <name type="scientific">Aquimarina algiphila</name>
    <dbReference type="NCBI Taxonomy" id="2047982"/>
    <lineage>
        <taxon>Bacteria</taxon>
        <taxon>Pseudomonadati</taxon>
        <taxon>Bacteroidota</taxon>
        <taxon>Flavobacteriia</taxon>
        <taxon>Flavobacteriales</taxon>
        <taxon>Flavobacteriaceae</taxon>
        <taxon>Aquimarina</taxon>
    </lineage>
</organism>
<accession>A0A554VGC5</accession>
<proteinExistence type="predicted"/>
<dbReference type="RefSeq" id="WP_143917640.1">
    <property type="nucleotide sequence ID" value="NZ_CANMIK010000057.1"/>
</dbReference>
<dbReference type="AlphaFoldDB" id="A0A554VGC5"/>
<evidence type="ECO:0000313" key="1">
    <source>
        <dbReference type="EMBL" id="TSE06406.1"/>
    </source>
</evidence>